<keyword evidence="5" id="KW-0238">DNA-binding</keyword>
<evidence type="ECO:0000256" key="2">
    <source>
        <dbReference type="ARBA" id="ARBA00022723"/>
    </source>
</evidence>
<evidence type="ECO:0000259" key="9">
    <source>
        <dbReference type="PROSITE" id="PS50808"/>
    </source>
</evidence>
<organism evidence="10 11">
    <name type="scientific">Kingdonia uniflora</name>
    <dbReference type="NCBI Taxonomy" id="39325"/>
    <lineage>
        <taxon>Eukaryota</taxon>
        <taxon>Viridiplantae</taxon>
        <taxon>Streptophyta</taxon>
        <taxon>Embryophyta</taxon>
        <taxon>Tracheophyta</taxon>
        <taxon>Spermatophyta</taxon>
        <taxon>Magnoliopsida</taxon>
        <taxon>Ranunculales</taxon>
        <taxon>Circaeasteraceae</taxon>
        <taxon>Kingdonia</taxon>
    </lineage>
</organism>
<dbReference type="GO" id="GO:0008270">
    <property type="term" value="F:zinc ion binding"/>
    <property type="evidence" value="ECO:0007669"/>
    <property type="project" value="UniProtKB-KW"/>
</dbReference>
<evidence type="ECO:0000256" key="6">
    <source>
        <dbReference type="ARBA" id="ARBA00023242"/>
    </source>
</evidence>
<dbReference type="PANTHER" id="PTHR46951:SF2">
    <property type="entry name" value="BED-TYPE DOMAIN-CONTAINING PROTEIN"/>
    <property type="match status" value="1"/>
</dbReference>
<dbReference type="EMBL" id="JACGCM010001398">
    <property type="protein sequence ID" value="KAF6155909.1"/>
    <property type="molecule type" value="Genomic_DNA"/>
</dbReference>
<dbReference type="GO" id="GO:0005634">
    <property type="term" value="C:nucleus"/>
    <property type="evidence" value="ECO:0007669"/>
    <property type="project" value="UniProtKB-SubCell"/>
</dbReference>
<evidence type="ECO:0000256" key="3">
    <source>
        <dbReference type="ARBA" id="ARBA00022771"/>
    </source>
</evidence>
<sequence>MSSTASTATANEKKKDEGWEYGEARDPANRNTVWCKLCNKKCTVGISRLKEHLIGGYPSVTKCPNVPVEVSKKFKDMVDKVKNDKKEKKRLEEEKRKRAQDVDEESGEEEDCSGGITSRHKRGKTKVKGSLDCIYEPTNKGQRKIENNFEKKCRAKAISAIATWFYDNGLLRSSSARRNMSKMIPGEWWMTYGSDAPELQKVAIRILSQTCSASPCERNWGFFSNVHTKKRNKLDSAKLNDLVFVMYNRKLEIRYKRRQTELGSKEDPILLRDVEDCNEWVTFEVLPEYVHPGEDLTYEQVEAAVLGDDVGPSTRSRTTETRGEQSQPRGVIEGFIDEIEPRHRVSRR</sequence>
<evidence type="ECO:0000256" key="8">
    <source>
        <dbReference type="SAM" id="MobiDB-lite"/>
    </source>
</evidence>
<dbReference type="PROSITE" id="PS50808">
    <property type="entry name" value="ZF_BED"/>
    <property type="match status" value="1"/>
</dbReference>
<feature type="compositionally biased region" description="Acidic residues" evidence="8">
    <location>
        <begin position="102"/>
        <end position="112"/>
    </location>
</feature>
<comment type="caution">
    <text evidence="10">The sequence shown here is derived from an EMBL/GenBank/DDBJ whole genome shotgun (WGS) entry which is preliminary data.</text>
</comment>
<feature type="region of interest" description="Disordered" evidence="8">
    <location>
        <begin position="307"/>
        <end position="333"/>
    </location>
</feature>
<protein>
    <recommendedName>
        <fullName evidence="9">BED-type domain-containing protein</fullName>
    </recommendedName>
</protein>
<dbReference type="Pfam" id="PF05699">
    <property type="entry name" value="Dimer_Tnp_hAT"/>
    <property type="match status" value="1"/>
</dbReference>
<dbReference type="SUPFAM" id="SSF53098">
    <property type="entry name" value="Ribonuclease H-like"/>
    <property type="match status" value="1"/>
</dbReference>
<evidence type="ECO:0000256" key="4">
    <source>
        <dbReference type="ARBA" id="ARBA00022833"/>
    </source>
</evidence>
<dbReference type="PANTHER" id="PTHR46951">
    <property type="entry name" value="BED-TYPE DOMAIN-CONTAINING PROTEIN"/>
    <property type="match status" value="1"/>
</dbReference>
<keyword evidence="3 7" id="KW-0863">Zinc-finger</keyword>
<evidence type="ECO:0000313" key="11">
    <source>
        <dbReference type="Proteomes" id="UP000541444"/>
    </source>
</evidence>
<evidence type="ECO:0000256" key="7">
    <source>
        <dbReference type="PROSITE-ProRule" id="PRU00027"/>
    </source>
</evidence>
<dbReference type="GO" id="GO:0003677">
    <property type="term" value="F:DNA binding"/>
    <property type="evidence" value="ECO:0007669"/>
    <property type="project" value="UniProtKB-KW"/>
</dbReference>
<keyword evidence="2" id="KW-0479">Metal-binding</keyword>
<keyword evidence="4" id="KW-0862">Zinc</keyword>
<evidence type="ECO:0000256" key="1">
    <source>
        <dbReference type="ARBA" id="ARBA00004123"/>
    </source>
</evidence>
<reference evidence="10 11" key="1">
    <citation type="journal article" date="2020" name="IScience">
        <title>Genome Sequencing of the Endangered Kingdonia uniflora (Circaeasteraceae, Ranunculales) Reveals Potential Mechanisms of Evolutionary Specialization.</title>
        <authorList>
            <person name="Sun Y."/>
            <person name="Deng T."/>
            <person name="Zhang A."/>
            <person name="Moore M.J."/>
            <person name="Landis J.B."/>
            <person name="Lin N."/>
            <person name="Zhang H."/>
            <person name="Zhang X."/>
            <person name="Huang J."/>
            <person name="Zhang X."/>
            <person name="Sun H."/>
            <person name="Wang H."/>
        </authorList>
    </citation>
    <scope>NUCLEOTIDE SEQUENCE [LARGE SCALE GENOMIC DNA]</scope>
    <source>
        <strain evidence="10">TB1705</strain>
        <tissue evidence="10">Leaf</tissue>
    </source>
</reference>
<dbReference type="Proteomes" id="UP000541444">
    <property type="component" value="Unassembled WGS sequence"/>
</dbReference>
<name>A0A7J7MLX6_9MAGN</name>
<keyword evidence="6" id="KW-0539">Nucleus</keyword>
<dbReference type="InterPro" id="IPR003656">
    <property type="entry name" value="Znf_BED"/>
</dbReference>
<feature type="compositionally biased region" description="Basic and acidic residues" evidence="8">
    <location>
        <begin position="87"/>
        <end position="101"/>
    </location>
</feature>
<dbReference type="AlphaFoldDB" id="A0A7J7MLX6"/>
<proteinExistence type="predicted"/>
<evidence type="ECO:0000313" key="10">
    <source>
        <dbReference type="EMBL" id="KAF6155909.1"/>
    </source>
</evidence>
<feature type="non-terminal residue" evidence="10">
    <location>
        <position position="1"/>
    </location>
</feature>
<feature type="domain" description="BED-type" evidence="9">
    <location>
        <begin position="13"/>
        <end position="70"/>
    </location>
</feature>
<dbReference type="InterPro" id="IPR012337">
    <property type="entry name" value="RNaseH-like_sf"/>
</dbReference>
<dbReference type="GO" id="GO:0046983">
    <property type="term" value="F:protein dimerization activity"/>
    <property type="evidence" value="ECO:0007669"/>
    <property type="project" value="InterPro"/>
</dbReference>
<feature type="region of interest" description="Disordered" evidence="8">
    <location>
        <begin position="87"/>
        <end position="123"/>
    </location>
</feature>
<gene>
    <name evidence="10" type="ORF">GIB67_039240</name>
</gene>
<accession>A0A7J7MLX6</accession>
<dbReference type="OrthoDB" id="1930460at2759"/>
<keyword evidence="11" id="KW-1185">Reference proteome</keyword>
<evidence type="ECO:0000256" key="5">
    <source>
        <dbReference type="ARBA" id="ARBA00023125"/>
    </source>
</evidence>
<dbReference type="InterPro" id="IPR008906">
    <property type="entry name" value="HATC_C_dom"/>
</dbReference>
<comment type="subcellular location">
    <subcellularLocation>
        <location evidence="1">Nucleus</location>
    </subcellularLocation>
</comment>